<reference evidence="1 2" key="1">
    <citation type="submission" date="2014-04" db="EMBL/GenBank/DDBJ databases">
        <authorList>
            <consortium name="DOE Joint Genome Institute"/>
            <person name="Kuo A."/>
            <person name="Tarkka M."/>
            <person name="Buscot F."/>
            <person name="Kohler A."/>
            <person name="Nagy L.G."/>
            <person name="Floudas D."/>
            <person name="Copeland A."/>
            <person name="Barry K.W."/>
            <person name="Cichocki N."/>
            <person name="Veneault-Fourrey C."/>
            <person name="LaButti K."/>
            <person name="Lindquist E.A."/>
            <person name="Lipzen A."/>
            <person name="Lundell T."/>
            <person name="Morin E."/>
            <person name="Murat C."/>
            <person name="Sun H."/>
            <person name="Tunlid A."/>
            <person name="Henrissat B."/>
            <person name="Grigoriev I.V."/>
            <person name="Hibbett D.S."/>
            <person name="Martin F."/>
            <person name="Nordberg H.P."/>
            <person name="Cantor M.N."/>
            <person name="Hua S.X."/>
        </authorList>
    </citation>
    <scope>NUCLEOTIDE SEQUENCE [LARGE SCALE GENOMIC DNA]</scope>
    <source>
        <strain evidence="1 2">F 1598</strain>
    </source>
</reference>
<dbReference type="AlphaFoldDB" id="A0A0C3ERK1"/>
<dbReference type="Proteomes" id="UP000054166">
    <property type="component" value="Unassembled WGS sequence"/>
</dbReference>
<reference evidence="2" key="2">
    <citation type="submission" date="2015-01" db="EMBL/GenBank/DDBJ databases">
        <title>Evolutionary Origins and Diversification of the Mycorrhizal Mutualists.</title>
        <authorList>
            <consortium name="DOE Joint Genome Institute"/>
            <consortium name="Mycorrhizal Genomics Consortium"/>
            <person name="Kohler A."/>
            <person name="Kuo A."/>
            <person name="Nagy L.G."/>
            <person name="Floudas D."/>
            <person name="Copeland A."/>
            <person name="Barry K.W."/>
            <person name="Cichocki N."/>
            <person name="Veneault-Fourrey C."/>
            <person name="LaButti K."/>
            <person name="Lindquist E.A."/>
            <person name="Lipzen A."/>
            <person name="Lundell T."/>
            <person name="Morin E."/>
            <person name="Murat C."/>
            <person name="Riley R."/>
            <person name="Ohm R."/>
            <person name="Sun H."/>
            <person name="Tunlid A."/>
            <person name="Henrissat B."/>
            <person name="Grigoriev I.V."/>
            <person name="Hibbett D.S."/>
            <person name="Martin F."/>
        </authorList>
    </citation>
    <scope>NUCLEOTIDE SEQUENCE [LARGE SCALE GENOMIC DNA]</scope>
    <source>
        <strain evidence="2">F 1598</strain>
    </source>
</reference>
<protein>
    <submittedName>
        <fullName evidence="1">Uncharacterized protein</fullName>
    </submittedName>
</protein>
<keyword evidence="2" id="KW-1185">Reference proteome</keyword>
<name>A0A0C3ERK1_PILCF</name>
<accession>A0A0C3ERK1</accession>
<gene>
    <name evidence="1" type="ORF">PILCRDRAFT_799771</name>
</gene>
<sequence length="153" mass="17304">MHPLANHCTYCKNKHCQCRQPSKDTLAALSNSLNWSQVGVYTIDSAQANERLFAKLATMFARSPHNSEYARSLGINSNFQQPVQTSKAPHVGPAFDEPGIARFLQKESADKWRINETFKLIIIIIDRGAKHGAAVSVHREWLNYSRKKRPTAR</sequence>
<dbReference type="InParanoid" id="A0A0C3ERK1"/>
<evidence type="ECO:0000313" key="1">
    <source>
        <dbReference type="EMBL" id="KIM75185.1"/>
    </source>
</evidence>
<dbReference type="HOGENOM" id="CLU_1714002_0_0_1"/>
<evidence type="ECO:0000313" key="2">
    <source>
        <dbReference type="Proteomes" id="UP000054166"/>
    </source>
</evidence>
<dbReference type="EMBL" id="KN833049">
    <property type="protein sequence ID" value="KIM75185.1"/>
    <property type="molecule type" value="Genomic_DNA"/>
</dbReference>
<organism evidence="1 2">
    <name type="scientific">Piloderma croceum (strain F 1598)</name>
    <dbReference type="NCBI Taxonomy" id="765440"/>
    <lineage>
        <taxon>Eukaryota</taxon>
        <taxon>Fungi</taxon>
        <taxon>Dikarya</taxon>
        <taxon>Basidiomycota</taxon>
        <taxon>Agaricomycotina</taxon>
        <taxon>Agaricomycetes</taxon>
        <taxon>Agaricomycetidae</taxon>
        <taxon>Atheliales</taxon>
        <taxon>Atheliaceae</taxon>
        <taxon>Piloderma</taxon>
    </lineage>
</organism>
<proteinExistence type="predicted"/>